<feature type="region of interest" description="Disordered" evidence="1">
    <location>
        <begin position="1"/>
        <end position="160"/>
    </location>
</feature>
<feature type="compositionally biased region" description="Acidic residues" evidence="1">
    <location>
        <begin position="79"/>
        <end position="95"/>
    </location>
</feature>
<sequence length="160" mass="17998">MRRMNNDTFNELDNLEIATEAMKKSEQSPPPIPPRTSSYVPGETRPPSDSFKKQGQLLPQIPISDPSESTSSSSSDTSDSIEDISEDSSENDDDTSQLTSDNNVTANNNNINASSELRHRNRTARQEAMQEKIREIKRKQKESERSLPKKTQTSDDYYTG</sequence>
<proteinExistence type="predicted"/>
<feature type="compositionally biased region" description="Low complexity" evidence="1">
    <location>
        <begin position="102"/>
        <end position="112"/>
    </location>
</feature>
<gene>
    <name evidence="2" type="ORF">PVAND_017789</name>
</gene>
<feature type="compositionally biased region" description="Low complexity" evidence="1">
    <location>
        <begin position="61"/>
        <end position="78"/>
    </location>
</feature>
<protein>
    <submittedName>
        <fullName evidence="2">Uncharacterized protein</fullName>
    </submittedName>
</protein>
<dbReference type="Proteomes" id="UP001107558">
    <property type="component" value="Unassembled WGS sequence"/>
</dbReference>
<dbReference type="EMBL" id="JADBJN010000010">
    <property type="protein sequence ID" value="KAG5666260.1"/>
    <property type="molecule type" value="Genomic_DNA"/>
</dbReference>
<evidence type="ECO:0000313" key="3">
    <source>
        <dbReference type="Proteomes" id="UP001107558"/>
    </source>
</evidence>
<comment type="caution">
    <text evidence="2">The sequence shown here is derived from an EMBL/GenBank/DDBJ whole genome shotgun (WGS) entry which is preliminary data.</text>
</comment>
<name>A0A9J6B905_POLVA</name>
<accession>A0A9J6B905</accession>
<evidence type="ECO:0000256" key="1">
    <source>
        <dbReference type="SAM" id="MobiDB-lite"/>
    </source>
</evidence>
<evidence type="ECO:0000313" key="2">
    <source>
        <dbReference type="EMBL" id="KAG5666260.1"/>
    </source>
</evidence>
<reference evidence="2" key="1">
    <citation type="submission" date="2021-03" db="EMBL/GenBank/DDBJ databases">
        <title>Chromosome level genome of the anhydrobiotic midge Polypedilum vanderplanki.</title>
        <authorList>
            <person name="Yoshida Y."/>
            <person name="Kikawada T."/>
            <person name="Gusev O."/>
        </authorList>
    </citation>
    <scope>NUCLEOTIDE SEQUENCE</scope>
    <source>
        <strain evidence="2">NIAS01</strain>
        <tissue evidence="2">Whole body or cell culture</tissue>
    </source>
</reference>
<feature type="compositionally biased region" description="Polar residues" evidence="1">
    <location>
        <begin position="149"/>
        <end position="160"/>
    </location>
</feature>
<feature type="compositionally biased region" description="Polar residues" evidence="1">
    <location>
        <begin position="1"/>
        <end position="11"/>
    </location>
</feature>
<keyword evidence="3" id="KW-1185">Reference proteome</keyword>
<organism evidence="2 3">
    <name type="scientific">Polypedilum vanderplanki</name>
    <name type="common">Sleeping chironomid midge</name>
    <dbReference type="NCBI Taxonomy" id="319348"/>
    <lineage>
        <taxon>Eukaryota</taxon>
        <taxon>Metazoa</taxon>
        <taxon>Ecdysozoa</taxon>
        <taxon>Arthropoda</taxon>
        <taxon>Hexapoda</taxon>
        <taxon>Insecta</taxon>
        <taxon>Pterygota</taxon>
        <taxon>Neoptera</taxon>
        <taxon>Endopterygota</taxon>
        <taxon>Diptera</taxon>
        <taxon>Nematocera</taxon>
        <taxon>Chironomoidea</taxon>
        <taxon>Chironomidae</taxon>
        <taxon>Chironominae</taxon>
        <taxon>Polypedilum</taxon>
        <taxon>Polypedilum</taxon>
    </lineage>
</organism>
<feature type="compositionally biased region" description="Basic and acidic residues" evidence="1">
    <location>
        <begin position="124"/>
        <end position="134"/>
    </location>
</feature>
<dbReference type="AlphaFoldDB" id="A0A9J6B905"/>